<evidence type="ECO:0000256" key="1">
    <source>
        <dbReference type="SAM" id="SignalP"/>
    </source>
</evidence>
<dbReference type="InterPro" id="IPR017946">
    <property type="entry name" value="PLC-like_Pdiesterase_TIM-brl"/>
</dbReference>
<dbReference type="PANTHER" id="PTHR13593">
    <property type="match status" value="1"/>
</dbReference>
<gene>
    <name evidence="2" type="primary">Contig6395.g6842</name>
    <name evidence="2" type="ORF">STYLEM_157</name>
</gene>
<name>A0A077ZRV2_STYLE</name>
<dbReference type="EMBL" id="CCKQ01000148">
    <property type="protein sequence ID" value="CDW71216.1"/>
    <property type="molecule type" value="Genomic_DNA"/>
</dbReference>
<dbReference type="InParanoid" id="A0A077ZRV2"/>
<evidence type="ECO:0000313" key="3">
    <source>
        <dbReference type="Proteomes" id="UP000039865"/>
    </source>
</evidence>
<dbReference type="GO" id="GO:0006629">
    <property type="term" value="P:lipid metabolic process"/>
    <property type="evidence" value="ECO:0007669"/>
    <property type="project" value="InterPro"/>
</dbReference>
<dbReference type="OrthoDB" id="1046782at2759"/>
<dbReference type="Proteomes" id="UP000039865">
    <property type="component" value="Unassembled WGS sequence"/>
</dbReference>
<evidence type="ECO:0000313" key="2">
    <source>
        <dbReference type="EMBL" id="CDW71216.1"/>
    </source>
</evidence>
<keyword evidence="1" id="KW-0732">Signal</keyword>
<reference evidence="2 3" key="1">
    <citation type="submission" date="2014-06" db="EMBL/GenBank/DDBJ databases">
        <authorList>
            <person name="Swart Estienne"/>
        </authorList>
    </citation>
    <scope>NUCLEOTIDE SEQUENCE [LARGE SCALE GENOMIC DNA]</scope>
    <source>
        <strain evidence="2 3">130c</strain>
    </source>
</reference>
<dbReference type="SUPFAM" id="SSF51695">
    <property type="entry name" value="PLC-like phosphodiesterases"/>
    <property type="match status" value="1"/>
</dbReference>
<feature type="chain" id="PRO_5001729028" evidence="1">
    <location>
        <begin position="28"/>
        <end position="433"/>
    </location>
</feature>
<feature type="signal peptide" evidence="1">
    <location>
        <begin position="1"/>
        <end position="27"/>
    </location>
</feature>
<dbReference type="InterPro" id="IPR051057">
    <property type="entry name" value="PI-PLC_domain"/>
</dbReference>
<keyword evidence="3" id="KW-1185">Reference proteome</keyword>
<dbReference type="Gene3D" id="3.20.20.190">
    <property type="entry name" value="Phosphatidylinositol (PI) phosphodiesterase"/>
    <property type="match status" value="1"/>
</dbReference>
<proteinExistence type="predicted"/>
<dbReference type="PROSITE" id="PS50007">
    <property type="entry name" value="PIPLC_X_DOMAIN"/>
    <property type="match status" value="1"/>
</dbReference>
<dbReference type="AlphaFoldDB" id="A0A077ZRV2"/>
<protein>
    <submittedName>
        <fullName evidence="2">Glycosylphosphatidylinositol-specific phospholipase c</fullName>
    </submittedName>
</protein>
<dbReference type="PANTHER" id="PTHR13593:SF113">
    <property type="entry name" value="SI:DKEY-266F7.9"/>
    <property type="match status" value="1"/>
</dbReference>
<organism evidence="2 3">
    <name type="scientific">Stylonychia lemnae</name>
    <name type="common">Ciliate</name>
    <dbReference type="NCBI Taxonomy" id="5949"/>
    <lineage>
        <taxon>Eukaryota</taxon>
        <taxon>Sar</taxon>
        <taxon>Alveolata</taxon>
        <taxon>Ciliophora</taxon>
        <taxon>Intramacronucleata</taxon>
        <taxon>Spirotrichea</taxon>
        <taxon>Stichotrichia</taxon>
        <taxon>Sporadotrichida</taxon>
        <taxon>Oxytrichidae</taxon>
        <taxon>Stylonychinae</taxon>
        <taxon>Stylonychia</taxon>
    </lineage>
</organism>
<sequence>MTQTAKPQLITSIVIVALFTIVPTIEAHARFQPYTIDDDEFNYLDFSSYELLQVMNPQGYGKVNELFFPKTTMISPGSSYFEPGINVEEDVPKITSLSTWMTDLKKYKKIAPLKINQIAIPGAHHAGLTYLLPLFESVQKIFRQFGLESDSGTFGLPKEYLFKIVNSLLVPHHHSVAQILEQGGRYLDLRVARDINDPQQIYLAHCFLSKIRLNDTLADINEFLNKNPGEIIFIDIPGDDGPLGTVGDSVPHQQIDHQIRKYIDSKFILSRKNISQPISTYGGIYFSSFEVNSTIDQIKIKGGWSMTHSDNPYDVIQNIQEYYENGSYLKQEPLDYDVLKCDPYITGTKDTMIQTIKYETLLQKYDQPVDPLINARFIPANLKSTAQLTNPLFYNSVYRSKVLTQVLNIIEMDDFNSGNAIRAIEININRYYP</sequence>
<dbReference type="GO" id="GO:0008081">
    <property type="term" value="F:phosphoric diester hydrolase activity"/>
    <property type="evidence" value="ECO:0007669"/>
    <property type="project" value="InterPro"/>
</dbReference>
<accession>A0A077ZRV2</accession>